<dbReference type="HOGENOM" id="CLU_134313_0_0_9"/>
<reference evidence="1 2" key="1">
    <citation type="submission" date="2013-02" db="EMBL/GenBank/DDBJ databases">
        <title>The Genome Sequence of Enterococcus phoeniculicola BAA-412.</title>
        <authorList>
            <consortium name="The Broad Institute Genome Sequencing Platform"/>
            <consortium name="The Broad Institute Genome Sequencing Center for Infectious Disease"/>
            <person name="Earl A.M."/>
            <person name="Gilmore M.S."/>
            <person name="Lebreton F."/>
            <person name="Walker B."/>
            <person name="Young S.K."/>
            <person name="Zeng Q."/>
            <person name="Gargeya S."/>
            <person name="Fitzgerald M."/>
            <person name="Haas B."/>
            <person name="Abouelleil A."/>
            <person name="Alvarado L."/>
            <person name="Arachchi H.M."/>
            <person name="Berlin A.M."/>
            <person name="Chapman S.B."/>
            <person name="Dewar J."/>
            <person name="Goldberg J."/>
            <person name="Griggs A."/>
            <person name="Gujja S."/>
            <person name="Hansen M."/>
            <person name="Howarth C."/>
            <person name="Imamovic A."/>
            <person name="Larimer J."/>
            <person name="McCowan C."/>
            <person name="Murphy C."/>
            <person name="Neiman D."/>
            <person name="Pearson M."/>
            <person name="Priest M."/>
            <person name="Roberts A."/>
            <person name="Saif S."/>
            <person name="Shea T."/>
            <person name="Sisk P."/>
            <person name="Sykes S."/>
            <person name="Wortman J."/>
            <person name="Nusbaum C."/>
            <person name="Birren B."/>
        </authorList>
    </citation>
    <scope>NUCLEOTIDE SEQUENCE [LARGE SCALE GENOMIC DNA]</scope>
    <source>
        <strain evidence="1 2">ATCC BAA-412</strain>
    </source>
</reference>
<comment type="caution">
    <text evidence="1">The sequence shown here is derived from an EMBL/GenBank/DDBJ whole genome shotgun (WGS) entry which is preliminary data.</text>
</comment>
<keyword evidence="2" id="KW-1185">Reference proteome</keyword>
<accession>R3W8E7</accession>
<dbReference type="EMBL" id="AJAT01000014">
    <property type="protein sequence ID" value="EOL44091.1"/>
    <property type="molecule type" value="Genomic_DNA"/>
</dbReference>
<evidence type="ECO:0008006" key="3">
    <source>
        <dbReference type="Google" id="ProtNLM"/>
    </source>
</evidence>
<dbReference type="PATRIC" id="fig|1158610.3.peg.1713"/>
<organism evidence="1 2">
    <name type="scientific">Enterococcus phoeniculicola ATCC BAA-412</name>
    <dbReference type="NCBI Taxonomy" id="1158610"/>
    <lineage>
        <taxon>Bacteria</taxon>
        <taxon>Bacillati</taxon>
        <taxon>Bacillota</taxon>
        <taxon>Bacilli</taxon>
        <taxon>Lactobacillales</taxon>
        <taxon>Enterococcaceae</taxon>
        <taxon>Enterococcus</taxon>
    </lineage>
</organism>
<protein>
    <recommendedName>
        <fullName evidence="3">Sigma-70 family RNA polymerase sigma factor</fullName>
    </recommendedName>
</protein>
<dbReference type="AlphaFoldDB" id="R3W8E7"/>
<dbReference type="Proteomes" id="UP000013785">
    <property type="component" value="Unassembled WGS sequence"/>
</dbReference>
<gene>
    <name evidence="1" type="ORF">UC3_01721</name>
</gene>
<sequence length="169" mass="20593">MCIMNEREFEDLLISYEGLFRVVLFKCHIYKNNSSYEDYLQRIKLLFFELTNQHHSIDEFKKSYPLGYLFQRLSWKVKDLQRIEKRQIDIRQRIILYYQEPAAHSIEAKVEEMNLFETAWHGATIEEKEFLLALLQETDIELLARKYNVSSQTIRNKKSRLLKKYFLRK</sequence>
<name>R3W8E7_9ENTE</name>
<proteinExistence type="predicted"/>
<evidence type="ECO:0000313" key="1">
    <source>
        <dbReference type="EMBL" id="EOL44091.1"/>
    </source>
</evidence>
<dbReference type="STRING" id="154621.RV11_GL001838"/>
<dbReference type="eggNOG" id="COG1595">
    <property type="taxonomic scope" value="Bacteria"/>
</dbReference>
<evidence type="ECO:0000313" key="2">
    <source>
        <dbReference type="Proteomes" id="UP000013785"/>
    </source>
</evidence>